<dbReference type="Proteomes" id="UP000092444">
    <property type="component" value="Unassembled WGS sequence"/>
</dbReference>
<dbReference type="EMBL" id="CCAG010000833">
    <property type="status" value="NOT_ANNOTATED_CDS"/>
    <property type="molecule type" value="Genomic_DNA"/>
</dbReference>
<evidence type="ECO:0000313" key="1">
    <source>
        <dbReference type="EnsemblMetazoa" id="GMOY008039-PA"/>
    </source>
</evidence>
<name>A0A1B0G3Z1_GLOMM</name>
<dbReference type="AlphaFoldDB" id="A0A1B0G3Z1"/>
<dbReference type="VEuPathDB" id="VectorBase:GMOY008039"/>
<sequence>MTKIVRKMAEAGRENLNYDFTHPFDLLWENNSVKLLLKSTIALCAPKSCHTKCKHLKKTPGKLSGKSIKSILHKGIPN</sequence>
<dbReference type="EMBL" id="CCAG010000832">
    <property type="status" value="NOT_ANNOTATED_CDS"/>
    <property type="molecule type" value="Genomic_DNA"/>
</dbReference>
<organism evidence="1 2">
    <name type="scientific">Glossina morsitans morsitans</name>
    <name type="common">Savannah tsetse fly</name>
    <dbReference type="NCBI Taxonomy" id="37546"/>
    <lineage>
        <taxon>Eukaryota</taxon>
        <taxon>Metazoa</taxon>
        <taxon>Ecdysozoa</taxon>
        <taxon>Arthropoda</taxon>
        <taxon>Hexapoda</taxon>
        <taxon>Insecta</taxon>
        <taxon>Pterygota</taxon>
        <taxon>Neoptera</taxon>
        <taxon>Endopterygota</taxon>
        <taxon>Diptera</taxon>
        <taxon>Brachycera</taxon>
        <taxon>Muscomorpha</taxon>
        <taxon>Hippoboscoidea</taxon>
        <taxon>Glossinidae</taxon>
        <taxon>Glossina</taxon>
    </lineage>
</organism>
<dbReference type="EnsemblMetazoa" id="GMOY008039-RA">
    <property type="protein sequence ID" value="GMOY008039-PA"/>
    <property type="gene ID" value="GMOY008039"/>
</dbReference>
<accession>A0A1B0G3Z1</accession>
<proteinExistence type="predicted"/>
<keyword evidence="2" id="KW-1185">Reference proteome</keyword>
<reference evidence="1" key="1">
    <citation type="submission" date="2020-05" db="UniProtKB">
        <authorList>
            <consortium name="EnsemblMetazoa"/>
        </authorList>
    </citation>
    <scope>IDENTIFICATION</scope>
    <source>
        <strain evidence="1">Yale</strain>
    </source>
</reference>
<evidence type="ECO:0000313" key="2">
    <source>
        <dbReference type="Proteomes" id="UP000092444"/>
    </source>
</evidence>
<protein>
    <submittedName>
        <fullName evidence="1">Uncharacterized protein</fullName>
    </submittedName>
</protein>